<evidence type="ECO:0000256" key="26">
    <source>
        <dbReference type="SAM" id="MobiDB-lite"/>
    </source>
</evidence>
<keyword evidence="16" id="KW-0539">Nucleus</keyword>
<evidence type="ECO:0000256" key="25">
    <source>
        <dbReference type="SAM" id="Coils"/>
    </source>
</evidence>
<feature type="compositionally biased region" description="Polar residues" evidence="26">
    <location>
        <begin position="778"/>
        <end position="815"/>
    </location>
</feature>
<dbReference type="PRINTS" id="PR00298">
    <property type="entry name" value="CHAPERONIN60"/>
</dbReference>
<keyword evidence="10" id="KW-0547">Nucleotide-binding</keyword>
<dbReference type="InterPro" id="IPR018370">
    <property type="entry name" value="Chaperonin_Cpn60_CS"/>
</dbReference>
<dbReference type="Gene3D" id="1.25.10.10">
    <property type="entry name" value="Leucine-rich Repeat Variant"/>
    <property type="match status" value="2"/>
</dbReference>
<protein>
    <recommendedName>
        <fullName evidence="6">60 kDa heat shock protein, mitochondrial</fullName>
        <ecNumber evidence="5">5.6.1.7</ecNumber>
    </recommendedName>
    <alternativeName>
        <fullName evidence="17">60 kDa chaperonin</fullName>
    </alternativeName>
    <alternativeName>
        <fullName evidence="19">Chaperonin 60</fullName>
    </alternativeName>
    <alternativeName>
        <fullName evidence="18">Heat shock protein 60</fullName>
    </alternativeName>
    <alternativeName>
        <fullName evidence="22">Pre-mRNA-splicing factor SF3b 155 kDa subunit</fullName>
    </alternativeName>
    <alternativeName>
        <fullName evidence="23">Spliceosome-associated protein 155</fullName>
    </alternativeName>
    <alternativeName>
        <fullName evidence="21">Splicing factor 3B subunit 1</fullName>
    </alternativeName>
</protein>
<evidence type="ECO:0000256" key="18">
    <source>
        <dbReference type="ARBA" id="ARBA00030005"/>
    </source>
</evidence>
<sequence>MLRLPSVLRQVRPVSRALAPHLTRGYAKDVKFGSEARALMLQGVDLLADAVAVTMGPKGRTVIIEQSWGSPKVTKDGVTVAKAIDLKDKYQNIGAKLVQDVANNTNEEAGDGTTTATVLARAIAKEGFEKISKGANPVEIRKGVMLAVEVVINELKRLSKPVTTPEEISQVATISANGDQEIGNLISDAMKRVGRKGVITVKDGKTLHDELEIIEGMKFDRGYISPYFINTTKGETSRDPACSCNRKPLVIVAEDVDGEALSTLVLNRLKVGLQVVAVKAPGFGDNRKNQLRDMAVATGGAVFGDEVSGLTLEDIQPHDFGKVGEVIITKDDTMLLKGKGDQEAVEKRIQQIVEELEVTTSDYEKEKLNERLAKLSDGVAVLKIGGTSDVEVNEKKDRVTDALNATRAAVEEGIVQGGGCALLRCIPVLDTIKPANEDQKVGIEIIRNALRIPAMTIAKNAGVEGSLVVEKILQSSDEIGYDALLCTYVNMVEKGIIDPTKVVRTALMDAAGVASLLSTAEAVVTELPKQEKEAPMGGGMGGMVVSLRQSGSRESLAFWIDSLLNKMAKIAKTHEDIEAQILEIQEKKAALLEGSEEGDGGVGLDSTGYYDQEIYGGSDSRFAGYVTSIAANEQEDDDEEDSSTSLLGQKKPGYHAPVALLNDIPQSAEQYDPFAEHRPQKIAEREDEYKGRRRQMIISPERLDPFADGGKTPDPKLHARTYMDVMREQHLTKEEKEIRQQMAEKAKAGELKVVNGSAASQAAAAAAAAKRKRRWDQTADQTPNSASTTPKKVSSWDQADVTSEQTPGHTPGHTPSESRWDETPGRAKGSETPGATPSSRMWDPTPSHTPAGAATPGRGDTPGHVTPGHGGATSSVRKNRWDETPKTERETPGHGSGWAETPRTDRGGDSVEETPTPGASKRKSRWDETPASQMGSSTPLLTPGKTPIGTPAMNMATPTPGHLMSMTPEQLQAWRWEREIDERNRPLTDDELDAMFPEGYKVLPPPAGYVPIRTPARKLTATPTPMGGMTGFHMQTEDRTMKTINDQPSGNLPFLKPDDIQYFDKLLVEVDESTLSPEEQKERKIMKLLLKIKNGTPPMRKAALRQITDKAREFGAGPLFNQILPLLMSPTLEDQERHLLVKVIDRILYKLDDLVRPYVHKILVVIEPLLIDEDYYARVEGREIISNLAKAAGLATMISTMRPDIDNMDEYVRNTTARAFAVVASALGIPSLLPFLKAVCKSKKSWQARHTGIKIVQQIAILMGCAILPHLRSLVEIIEHGLVDEQQKVRTISALAIAALAEAATPYGIESFDSVLKPLWKGIRQHRGKGLAAFLKAIGYLIPLMDAEYANYYTREVMLILIREFQSPDEEMKKIVLKVVKQCCGTDGVEANYIKTEILPAFFKHFWQHRMALDRRNYRQLVDTTVELANKVGAAEIISRIVDDLKDEAEQYRKMVMETIEKIMGNLGAADIDHKLEEQLIDGILYAFQEQTTEDSVMLNGFGTVVNALGKRVKPYLPQICGTVLWRLNNKSAKVRQQAADLISRTAVVMKTCQEEKLMGHLGVVLYEYLGEEYPEVLGSILGALKAIVNVIGMHKMTPPIKDLLPRLTPILKNRHEKVQENCIDLVGRIADRGAEYVSAREWMRICFELLELLKAHKKAIRRATVNTFGYIAKAIGPHDVLATLLNNLKVQERQNRVCTTVAIAIVAETCSPFTVLPALMNEYRVPELNVQNGVLKSLSFLFEYIGEMGKDYIYAVTPLLEDALMDRDLVHRQTASAVVQHMSLGVYGFGCEDSLNHLLNYVWPNVFETSPHVIQAVMGALEGLRVAIGPCRMLQYCLQGLFHPARKVRDVYWKIYNSIYIGSQDALIAHYPRVYNDEKNPFVRYELEYSL</sequence>
<evidence type="ECO:0000256" key="22">
    <source>
        <dbReference type="ARBA" id="ARBA00076941"/>
    </source>
</evidence>
<dbReference type="InterPro" id="IPR027409">
    <property type="entry name" value="GroEL-like_apical_dom_sf"/>
</dbReference>
<dbReference type="FunFam" id="1.25.10.10:FF:000810">
    <property type="entry name" value="Splicing factor 3B subunit 1"/>
    <property type="match status" value="1"/>
</dbReference>
<dbReference type="Pfam" id="PF00118">
    <property type="entry name" value="Cpn60_TCP1"/>
    <property type="match status" value="2"/>
</dbReference>
<dbReference type="InterPro" id="IPR027410">
    <property type="entry name" value="TCP-1-like_intermed_sf"/>
</dbReference>
<feature type="compositionally biased region" description="Acidic residues" evidence="26">
    <location>
        <begin position="633"/>
        <end position="642"/>
    </location>
</feature>
<dbReference type="FunFam" id="1.25.10.10:FF:000303">
    <property type="entry name" value="splicing factor 3B subunit 1"/>
    <property type="match status" value="1"/>
</dbReference>
<dbReference type="SUPFAM" id="SSF52029">
    <property type="entry name" value="GroEL apical domain-like"/>
    <property type="match status" value="1"/>
</dbReference>
<dbReference type="Pfam" id="PF22646">
    <property type="entry name" value="PPP2R1A-like_HEAT"/>
    <property type="match status" value="1"/>
</dbReference>
<dbReference type="InterPro" id="IPR016024">
    <property type="entry name" value="ARM-type_fold"/>
</dbReference>
<evidence type="ECO:0000256" key="24">
    <source>
        <dbReference type="RuleBase" id="RU000418"/>
    </source>
</evidence>
<comment type="similarity">
    <text evidence="4 24">Belongs to the chaperonin (HSP60) family.</text>
</comment>
<evidence type="ECO:0000256" key="17">
    <source>
        <dbReference type="ARBA" id="ARBA00029756"/>
    </source>
</evidence>
<dbReference type="GO" id="GO:0042026">
    <property type="term" value="P:protein refolding"/>
    <property type="evidence" value="ECO:0007669"/>
    <property type="project" value="InterPro"/>
</dbReference>
<dbReference type="CDD" id="cd03344">
    <property type="entry name" value="GroEL"/>
    <property type="match status" value="1"/>
</dbReference>
<name>A0A444TY35_ACIRT</name>
<evidence type="ECO:0000256" key="7">
    <source>
        <dbReference type="ARBA" id="ARBA00022664"/>
    </source>
</evidence>
<dbReference type="GO" id="GO:0000785">
    <property type="term" value="C:chromatin"/>
    <property type="evidence" value="ECO:0007669"/>
    <property type="project" value="UniProtKB-ARBA"/>
</dbReference>
<evidence type="ECO:0000256" key="19">
    <source>
        <dbReference type="ARBA" id="ARBA00031799"/>
    </source>
</evidence>
<dbReference type="FunFam" id="1.25.10.10:FF:000088">
    <property type="entry name" value="Splicing factor 3b, subunit 1"/>
    <property type="match status" value="1"/>
</dbReference>
<evidence type="ECO:0000256" key="10">
    <source>
        <dbReference type="ARBA" id="ARBA00022741"/>
    </source>
</evidence>
<reference evidence="29 30" key="1">
    <citation type="submission" date="2019-01" db="EMBL/GenBank/DDBJ databases">
        <title>Draft Genome and Complete Hox-Cluster Characterization of the Sterlet Sturgeon (Acipenser ruthenus).</title>
        <authorList>
            <person name="Wei Q."/>
        </authorList>
    </citation>
    <scope>NUCLEOTIDE SEQUENCE [LARGE SCALE GENOMIC DNA]</scope>
    <source>
        <strain evidence="29">WHYD16114868_AA</strain>
        <tissue evidence="29">Blood</tissue>
    </source>
</reference>
<feature type="region of interest" description="Disordered" evidence="26">
    <location>
        <begin position="631"/>
        <end position="651"/>
    </location>
</feature>
<dbReference type="InterPro" id="IPR011989">
    <property type="entry name" value="ARM-like"/>
</dbReference>
<evidence type="ECO:0000256" key="3">
    <source>
        <dbReference type="ARBA" id="ARBA00005754"/>
    </source>
</evidence>
<dbReference type="InterPro" id="IPR027413">
    <property type="entry name" value="GROEL-like_equatorial_sf"/>
</dbReference>
<keyword evidence="25" id="KW-0175">Coiled coil</keyword>
<dbReference type="Proteomes" id="UP000289886">
    <property type="component" value="Unassembled WGS sequence"/>
</dbReference>
<evidence type="ECO:0000256" key="9">
    <source>
        <dbReference type="ARBA" id="ARBA00022737"/>
    </source>
</evidence>
<dbReference type="GO" id="GO:0003729">
    <property type="term" value="F:mRNA binding"/>
    <property type="evidence" value="ECO:0007669"/>
    <property type="project" value="InterPro"/>
</dbReference>
<feature type="domain" description="Phosphatase PP2A regulatory subunit A/Splicing factor 3B subunit 1-like HEAT repeat" evidence="28">
    <location>
        <begin position="1674"/>
        <end position="1746"/>
    </location>
</feature>
<feature type="compositionally biased region" description="Polar residues" evidence="26">
    <location>
        <begin position="930"/>
        <end position="940"/>
    </location>
</feature>
<evidence type="ECO:0000313" key="30">
    <source>
        <dbReference type="Proteomes" id="UP000289886"/>
    </source>
</evidence>
<dbReference type="GO" id="GO:0016607">
    <property type="term" value="C:nuclear speck"/>
    <property type="evidence" value="ECO:0007669"/>
    <property type="project" value="UniProtKB-SubCell"/>
</dbReference>
<dbReference type="EMBL" id="SCEB01215768">
    <property type="protein sequence ID" value="RXM27792.1"/>
    <property type="molecule type" value="Genomic_DNA"/>
</dbReference>
<keyword evidence="13" id="KW-0496">Mitochondrion</keyword>
<evidence type="ECO:0000259" key="27">
    <source>
        <dbReference type="Pfam" id="PF08920"/>
    </source>
</evidence>
<evidence type="ECO:0000256" key="5">
    <source>
        <dbReference type="ARBA" id="ARBA00012198"/>
    </source>
</evidence>
<proteinExistence type="inferred from homology"/>
<keyword evidence="12" id="KW-0809">Transit peptide</keyword>
<feature type="compositionally biased region" description="Basic and acidic residues" evidence="26">
    <location>
        <begin position="816"/>
        <end position="829"/>
    </location>
</feature>
<evidence type="ECO:0000313" key="29">
    <source>
        <dbReference type="EMBL" id="RXM27792.1"/>
    </source>
</evidence>
<dbReference type="Gene3D" id="3.30.260.10">
    <property type="entry name" value="TCP-1-like chaperonin intermediate domain"/>
    <property type="match status" value="1"/>
</dbReference>
<feature type="compositionally biased region" description="Basic and acidic residues" evidence="26">
    <location>
        <begin position="741"/>
        <end position="750"/>
    </location>
</feature>
<evidence type="ECO:0000256" key="11">
    <source>
        <dbReference type="ARBA" id="ARBA00022840"/>
    </source>
</evidence>
<organism evidence="29 30">
    <name type="scientific">Acipenser ruthenus</name>
    <name type="common">Sterlet sturgeon</name>
    <dbReference type="NCBI Taxonomy" id="7906"/>
    <lineage>
        <taxon>Eukaryota</taxon>
        <taxon>Metazoa</taxon>
        <taxon>Chordata</taxon>
        <taxon>Craniata</taxon>
        <taxon>Vertebrata</taxon>
        <taxon>Euteleostomi</taxon>
        <taxon>Actinopterygii</taxon>
        <taxon>Chondrostei</taxon>
        <taxon>Acipenseriformes</taxon>
        <taxon>Acipenseridae</taxon>
        <taxon>Acipenser</taxon>
    </lineage>
</organism>
<dbReference type="InterPro" id="IPR038737">
    <property type="entry name" value="SF3b_su1-like"/>
</dbReference>
<feature type="compositionally biased region" description="Low complexity" evidence="26">
    <location>
        <begin position="757"/>
        <end position="768"/>
    </location>
</feature>
<evidence type="ECO:0000256" key="12">
    <source>
        <dbReference type="ARBA" id="ARBA00022946"/>
    </source>
</evidence>
<dbReference type="SUPFAM" id="SSF48371">
    <property type="entry name" value="ARM repeat"/>
    <property type="match status" value="1"/>
</dbReference>
<evidence type="ECO:0000259" key="28">
    <source>
        <dbReference type="Pfam" id="PF22646"/>
    </source>
</evidence>
<keyword evidence="14" id="KW-0143">Chaperone</keyword>
<dbReference type="EC" id="5.6.1.7" evidence="5"/>
<dbReference type="NCBIfam" id="NF009487">
    <property type="entry name" value="PRK12849.1"/>
    <property type="match status" value="1"/>
</dbReference>
<dbReference type="Pfam" id="PF08920">
    <property type="entry name" value="SF3b1"/>
    <property type="match status" value="1"/>
</dbReference>
<dbReference type="InterPro" id="IPR001844">
    <property type="entry name" value="Cpn60/GroEL"/>
</dbReference>
<dbReference type="GO" id="GO:0005681">
    <property type="term" value="C:spliceosomal complex"/>
    <property type="evidence" value="ECO:0007669"/>
    <property type="project" value="UniProtKB-KW"/>
</dbReference>
<keyword evidence="15" id="KW-0508">mRNA splicing</keyword>
<dbReference type="PANTHER" id="PTHR12097">
    <property type="entry name" value="SPLICING FACTOR 3B, SUBUNIT 1-RELATED"/>
    <property type="match status" value="1"/>
</dbReference>
<dbReference type="Gene3D" id="1.10.560.10">
    <property type="entry name" value="GroEL-like equatorial domain"/>
    <property type="match status" value="1"/>
</dbReference>
<comment type="subcellular location">
    <subcellularLocation>
        <location evidence="1">Mitochondrion matrix</location>
    </subcellularLocation>
    <subcellularLocation>
        <location evidence="2">Nucleus speckle</location>
    </subcellularLocation>
</comment>
<feature type="coiled-coil region" evidence="25">
    <location>
        <begin position="560"/>
        <end position="587"/>
    </location>
</feature>
<feature type="compositionally biased region" description="Basic and acidic residues" evidence="26">
    <location>
        <begin position="879"/>
        <end position="892"/>
    </location>
</feature>
<dbReference type="InterPro" id="IPR015016">
    <property type="entry name" value="SF3b_su1"/>
</dbReference>
<feature type="region of interest" description="Disordered" evidence="26">
    <location>
        <begin position="741"/>
        <end position="949"/>
    </location>
</feature>
<evidence type="ECO:0000256" key="23">
    <source>
        <dbReference type="ARBA" id="ARBA00083579"/>
    </source>
</evidence>
<comment type="function">
    <text evidence="20">Chaperonin implicated in mitochondrial protein import and macromolecular assembly. Together with Hsp10, facilitates the correct folding of imported proteins. May also prevent misfolding and promote the refolding and proper assembly of unfolded polypeptides generated under stress conditions in the mitochondrial matrix. The functional units of these chaperonins consist of heptameric rings of the large subunit Hsp60, which function as a back-to-back double ring. In a cyclic reaction, Hsp60 ring complexes bind one unfolded substrate protein per ring, followed by the binding of ATP and association with 2 heptameric rings of the co-chaperonin Hsp10. This leads to sequestration of the substrate protein in the inner cavity of Hsp60 where, for a certain period of time, it can fold undisturbed by other cell components. Synchronous hydrolysis of ATP in all Hsp60 subunits results in the dissociation of the chaperonin rings and the release of ADP and the folded substrate protein.</text>
</comment>
<dbReference type="SUPFAM" id="SSF48592">
    <property type="entry name" value="GroEL equatorial domain-like"/>
    <property type="match status" value="1"/>
</dbReference>
<dbReference type="SUPFAM" id="SSF54849">
    <property type="entry name" value="GroEL-intermediate domain like"/>
    <property type="match status" value="1"/>
</dbReference>
<evidence type="ECO:0000256" key="15">
    <source>
        <dbReference type="ARBA" id="ARBA00023187"/>
    </source>
</evidence>
<evidence type="ECO:0000256" key="16">
    <source>
        <dbReference type="ARBA" id="ARBA00023242"/>
    </source>
</evidence>
<evidence type="ECO:0000256" key="6">
    <source>
        <dbReference type="ARBA" id="ARBA00019981"/>
    </source>
</evidence>
<dbReference type="InterPro" id="IPR054573">
    <property type="entry name" value="PP2A/SF3B1-like_HEAT"/>
</dbReference>
<evidence type="ECO:0000256" key="1">
    <source>
        <dbReference type="ARBA" id="ARBA00004305"/>
    </source>
</evidence>
<dbReference type="GO" id="GO:0140662">
    <property type="term" value="F:ATP-dependent protein folding chaperone"/>
    <property type="evidence" value="ECO:0007669"/>
    <property type="project" value="InterPro"/>
</dbReference>
<keyword evidence="9" id="KW-0677">Repeat</keyword>
<dbReference type="FunFam" id="3.50.7.10:FF:000001">
    <property type="entry name" value="60 kDa chaperonin"/>
    <property type="match status" value="1"/>
</dbReference>
<dbReference type="GO" id="GO:0000245">
    <property type="term" value="P:spliceosomal complex assembly"/>
    <property type="evidence" value="ECO:0007669"/>
    <property type="project" value="InterPro"/>
</dbReference>
<dbReference type="GO" id="GO:0005759">
    <property type="term" value="C:mitochondrial matrix"/>
    <property type="evidence" value="ECO:0007669"/>
    <property type="project" value="UniProtKB-SubCell"/>
</dbReference>
<evidence type="ECO:0000256" key="4">
    <source>
        <dbReference type="ARBA" id="ARBA00006607"/>
    </source>
</evidence>
<evidence type="ECO:0000256" key="14">
    <source>
        <dbReference type="ARBA" id="ARBA00023186"/>
    </source>
</evidence>
<dbReference type="GO" id="GO:0005686">
    <property type="term" value="C:U2 snRNP"/>
    <property type="evidence" value="ECO:0007669"/>
    <property type="project" value="UniProtKB-ARBA"/>
</dbReference>
<accession>A0A444TY35</accession>
<dbReference type="Gene3D" id="3.50.7.10">
    <property type="entry name" value="GroEL"/>
    <property type="match status" value="1"/>
</dbReference>
<dbReference type="FunFam" id="1.10.560.10:FF:000026">
    <property type="entry name" value="Chaperonin 60 subunit alpha 2 chloroplastic"/>
    <property type="match status" value="1"/>
</dbReference>
<evidence type="ECO:0000256" key="21">
    <source>
        <dbReference type="ARBA" id="ARBA00070532"/>
    </source>
</evidence>
<dbReference type="FunFam" id="3.30.260.10:FF:000018">
    <property type="entry name" value="Heat shock protein 60"/>
    <property type="match status" value="1"/>
</dbReference>
<dbReference type="PROSITE" id="PS00296">
    <property type="entry name" value="CHAPERONINS_CPN60"/>
    <property type="match status" value="1"/>
</dbReference>
<feature type="domain" description="Splicing factor 3B subunit 1" evidence="27">
    <location>
        <begin position="917"/>
        <end position="1039"/>
    </location>
</feature>
<dbReference type="InterPro" id="IPR002423">
    <property type="entry name" value="Cpn60/GroEL/TCP-1"/>
</dbReference>
<keyword evidence="7" id="KW-0507">mRNA processing</keyword>
<evidence type="ECO:0000256" key="2">
    <source>
        <dbReference type="ARBA" id="ARBA00004324"/>
    </source>
</evidence>
<comment type="similarity">
    <text evidence="3">Belongs to the SF3B1 family.</text>
</comment>
<dbReference type="GO" id="GO:0005524">
    <property type="term" value="F:ATP binding"/>
    <property type="evidence" value="ECO:0007669"/>
    <property type="project" value="UniProtKB-KW"/>
</dbReference>
<keyword evidence="11" id="KW-0067">ATP-binding</keyword>
<evidence type="ECO:0000256" key="13">
    <source>
        <dbReference type="ARBA" id="ARBA00023128"/>
    </source>
</evidence>
<dbReference type="FunFam" id="1.10.560.10:FF:000031">
    <property type="entry name" value="60 kDa heat shock protein, mitochondrial"/>
    <property type="match status" value="1"/>
</dbReference>
<gene>
    <name evidence="29" type="ORF">EOD39_2844</name>
</gene>
<keyword evidence="8" id="KW-0747">Spliceosome</keyword>
<feature type="coiled-coil region" evidence="25">
    <location>
        <begin position="1435"/>
        <end position="1462"/>
    </location>
</feature>
<evidence type="ECO:0000256" key="20">
    <source>
        <dbReference type="ARBA" id="ARBA00037436"/>
    </source>
</evidence>
<keyword evidence="30" id="KW-1185">Reference proteome</keyword>
<comment type="caution">
    <text evidence="29">The sequence shown here is derived from an EMBL/GenBank/DDBJ whole genome shotgun (WGS) entry which is preliminary data.</text>
</comment>
<evidence type="ECO:0000256" key="8">
    <source>
        <dbReference type="ARBA" id="ARBA00022728"/>
    </source>
</evidence>